<evidence type="ECO:0000256" key="1">
    <source>
        <dbReference type="ARBA" id="ARBA00023002"/>
    </source>
</evidence>
<gene>
    <name evidence="2" type="primary">acr1</name>
    <name evidence="2" type="ORF">B879_02499</name>
</gene>
<dbReference type="GO" id="GO:0016491">
    <property type="term" value="F:oxidoreductase activity"/>
    <property type="evidence" value="ECO:0007669"/>
    <property type="project" value="UniProtKB-KW"/>
</dbReference>
<protein>
    <submittedName>
        <fullName evidence="2">Fatty acyl-CoA reductase</fullName>
        <ecNumber evidence="2">1.2.1.-</ecNumber>
    </submittedName>
</protein>
<name>K1L9I4_CECL9</name>
<dbReference type="PRINTS" id="PR00081">
    <property type="entry name" value="GDHRDH"/>
</dbReference>
<comment type="caution">
    <text evidence="2">The sequence shown here is derived from an EMBL/GenBank/DDBJ whole genome shotgun (WGS) entry which is preliminary data.</text>
</comment>
<dbReference type="EMBL" id="AMGM01000039">
    <property type="protein sequence ID" value="EKB48857.1"/>
    <property type="molecule type" value="Genomic_DNA"/>
</dbReference>
<dbReference type="PANTHER" id="PTHR43157:SF31">
    <property type="entry name" value="PHOSPHATIDYLINOSITOL-GLYCAN BIOSYNTHESIS CLASS F PROTEIN"/>
    <property type="match status" value="1"/>
</dbReference>
<dbReference type="SUPFAM" id="SSF51735">
    <property type="entry name" value="NAD(P)-binding Rossmann-fold domains"/>
    <property type="match status" value="1"/>
</dbReference>
<keyword evidence="3" id="KW-1185">Reference proteome</keyword>
<dbReference type="AlphaFoldDB" id="K1L9I4"/>
<dbReference type="PANTHER" id="PTHR43157">
    <property type="entry name" value="PHOSPHATIDYLINOSITOL-GLYCAN BIOSYNTHESIS CLASS F PROTEIN-RELATED"/>
    <property type="match status" value="1"/>
</dbReference>
<dbReference type="Proteomes" id="UP000004478">
    <property type="component" value="Unassembled WGS sequence"/>
</dbReference>
<evidence type="ECO:0000313" key="3">
    <source>
        <dbReference type="Proteomes" id="UP000004478"/>
    </source>
</evidence>
<sequence length="315" mass="35897">MLKLQFFGNSLLKIWLVPSLIQTKSVLIWFIFKWYDNMKLAITGPTSGIGAITFQELVPVCEKVYFLARNAEKANLEIKKLRPEYQEKVQFIPMDLADLETVKTASEKIQESTDSIDVLINNAGGIFSQYEKTKDGFELSFSANHLGHFLLTNLLLPQLLESANPKVINVSSEAHRAAKVHFDDLQFEKNNYSAFNAYANVKLFNILFSKSLKEKFGDQGLKSYALHPGVVKTNFGKEANGIFKLFWKLATPFMIDANQGARTSIFLAKTQLPDNQNGYYYKNSKPSVPSREARSQKYRDKLWEISLEHSTPWMS</sequence>
<dbReference type="InterPro" id="IPR036291">
    <property type="entry name" value="NAD(P)-bd_dom_sf"/>
</dbReference>
<accession>K1L9I4</accession>
<keyword evidence="1 2" id="KW-0560">Oxidoreductase</keyword>
<organism evidence="2 3">
    <name type="scientific">Cecembia lonarensis (strain CCUG 58316 / KCTC 22772 / LW9)</name>
    <dbReference type="NCBI Taxonomy" id="1225176"/>
    <lineage>
        <taxon>Bacteria</taxon>
        <taxon>Pseudomonadati</taxon>
        <taxon>Bacteroidota</taxon>
        <taxon>Cytophagia</taxon>
        <taxon>Cytophagales</taxon>
        <taxon>Cyclobacteriaceae</taxon>
        <taxon>Cecembia</taxon>
    </lineage>
</organism>
<evidence type="ECO:0000313" key="2">
    <source>
        <dbReference type="EMBL" id="EKB48857.1"/>
    </source>
</evidence>
<proteinExistence type="predicted"/>
<dbReference type="EC" id="1.2.1.-" evidence="2"/>
<dbReference type="InterPro" id="IPR002347">
    <property type="entry name" value="SDR_fam"/>
</dbReference>
<dbReference type="Pfam" id="PF00106">
    <property type="entry name" value="adh_short"/>
    <property type="match status" value="1"/>
</dbReference>
<dbReference type="Gene3D" id="3.40.50.720">
    <property type="entry name" value="NAD(P)-binding Rossmann-like Domain"/>
    <property type="match status" value="1"/>
</dbReference>
<reference evidence="2 3" key="1">
    <citation type="journal article" date="2012" name="J. Bacteriol.">
        <title>Draft Genome Sequence of Cecembia lonarensis Strain LW9T, Isolated from Lonar Lake, a Haloalkaline Lake in India.</title>
        <authorList>
            <person name="Shivaji S."/>
            <person name="Ara S."/>
            <person name="Singh A."/>
            <person name="Pinnaka A.K."/>
        </authorList>
    </citation>
    <scope>NUCLEOTIDE SEQUENCE [LARGE SCALE GENOMIC DNA]</scope>
    <source>
        <strain evidence="2 3">LW9</strain>
    </source>
</reference>